<comment type="caution">
    <text evidence="1">The sequence shown here is derived from an EMBL/GenBank/DDBJ whole genome shotgun (WGS) entry which is preliminary data.</text>
</comment>
<accession>A0A848CKE9</accession>
<organism evidence="1 2">
    <name type="scientific">Dorea formicigenerans</name>
    <dbReference type="NCBI Taxonomy" id="39486"/>
    <lineage>
        <taxon>Bacteria</taxon>
        <taxon>Bacillati</taxon>
        <taxon>Bacillota</taxon>
        <taxon>Clostridia</taxon>
        <taxon>Lachnospirales</taxon>
        <taxon>Lachnospiraceae</taxon>
        <taxon>Dorea</taxon>
    </lineage>
</organism>
<protein>
    <submittedName>
        <fullName evidence="1">Uncharacterized protein</fullName>
    </submittedName>
</protein>
<dbReference type="EMBL" id="JABAFX010000039">
    <property type="protein sequence ID" value="NME58166.1"/>
    <property type="molecule type" value="Genomic_DNA"/>
</dbReference>
<dbReference type="RefSeq" id="WP_022512284.1">
    <property type="nucleotide sequence ID" value="NZ_JABAFX010000039.1"/>
</dbReference>
<sequence length="101" mass="11882">MDRAFMDEYYDKMRADDIEELSSQRNEDYSDRADDYKAAKQALLEGLGLSHLFSGNRKLTPEEKELWLLFDRVYVTELLARDEFAKGAYMLGAEDRETMLR</sequence>
<reference evidence="1 2" key="1">
    <citation type="submission" date="2020-04" db="EMBL/GenBank/DDBJ databases">
        <authorList>
            <person name="Hitch T.C.A."/>
            <person name="Wylensek D."/>
            <person name="Clavel T."/>
        </authorList>
    </citation>
    <scope>NUCLEOTIDE SEQUENCE [LARGE SCALE GENOMIC DNA]</scope>
    <source>
        <strain evidence="1 2">BSM-383-APC-5F</strain>
    </source>
</reference>
<proteinExistence type="predicted"/>
<evidence type="ECO:0000313" key="1">
    <source>
        <dbReference type="EMBL" id="NME58166.1"/>
    </source>
</evidence>
<evidence type="ECO:0000313" key="2">
    <source>
        <dbReference type="Proteomes" id="UP000580130"/>
    </source>
</evidence>
<dbReference type="AlphaFoldDB" id="A0A848CKE9"/>
<dbReference type="Proteomes" id="UP000580130">
    <property type="component" value="Unassembled WGS sequence"/>
</dbReference>
<gene>
    <name evidence="1" type="ORF">HF855_12325</name>
</gene>
<name>A0A848CKE9_9FIRM</name>